<evidence type="ECO:0000313" key="5">
    <source>
        <dbReference type="EMBL" id="KAG0308618.1"/>
    </source>
</evidence>
<keyword evidence="4" id="KW-0812">Transmembrane</keyword>
<dbReference type="PANTHER" id="PTHR46093:SF18">
    <property type="entry name" value="FIBRONECTIN TYPE-III DOMAIN-CONTAINING PROTEIN"/>
    <property type="match status" value="1"/>
</dbReference>
<feature type="region of interest" description="Disordered" evidence="3">
    <location>
        <begin position="912"/>
        <end position="936"/>
    </location>
</feature>
<dbReference type="Pfam" id="PF24681">
    <property type="entry name" value="Kelch_KLHDC2_KLHL20_DRC7"/>
    <property type="match status" value="2"/>
</dbReference>
<evidence type="ECO:0000256" key="1">
    <source>
        <dbReference type="ARBA" id="ARBA00022441"/>
    </source>
</evidence>
<proteinExistence type="predicted"/>
<keyword evidence="4" id="KW-0472">Membrane</keyword>
<evidence type="ECO:0008006" key="7">
    <source>
        <dbReference type="Google" id="ProtNLM"/>
    </source>
</evidence>
<feature type="transmembrane region" description="Helical" evidence="4">
    <location>
        <begin position="188"/>
        <end position="209"/>
    </location>
</feature>
<dbReference type="Gene3D" id="3.80.10.10">
    <property type="entry name" value="Ribonuclease Inhibitor"/>
    <property type="match status" value="1"/>
</dbReference>
<gene>
    <name evidence="5" type="ORF">BGZ97_013316</name>
</gene>
<reference evidence="5" key="1">
    <citation type="journal article" date="2020" name="Fungal Divers.">
        <title>Resolving the Mortierellaceae phylogeny through synthesis of multi-gene phylogenetics and phylogenomics.</title>
        <authorList>
            <person name="Vandepol N."/>
            <person name="Liber J."/>
            <person name="Desiro A."/>
            <person name="Na H."/>
            <person name="Kennedy M."/>
            <person name="Barry K."/>
            <person name="Grigoriev I.V."/>
            <person name="Miller A.N."/>
            <person name="O'Donnell K."/>
            <person name="Stajich J.E."/>
            <person name="Bonito G."/>
        </authorList>
    </citation>
    <scope>NUCLEOTIDE SEQUENCE</scope>
    <source>
        <strain evidence="5">NVP60</strain>
    </source>
</reference>
<evidence type="ECO:0000256" key="4">
    <source>
        <dbReference type="SAM" id="Phobius"/>
    </source>
</evidence>
<keyword evidence="2" id="KW-0677">Repeat</keyword>
<feature type="compositionally biased region" description="Polar residues" evidence="3">
    <location>
        <begin position="396"/>
        <end position="407"/>
    </location>
</feature>
<dbReference type="SUPFAM" id="SSF52047">
    <property type="entry name" value="RNI-like"/>
    <property type="match status" value="1"/>
</dbReference>
<dbReference type="OrthoDB" id="10251809at2759"/>
<feature type="region of interest" description="Disordered" evidence="3">
    <location>
        <begin position="374"/>
        <end position="456"/>
    </location>
</feature>
<evidence type="ECO:0000256" key="3">
    <source>
        <dbReference type="SAM" id="MobiDB-lite"/>
    </source>
</evidence>
<protein>
    <recommendedName>
        <fullName evidence="7">Galactose oxidase</fullName>
    </recommendedName>
</protein>
<dbReference type="InterPro" id="IPR015915">
    <property type="entry name" value="Kelch-typ_b-propeller"/>
</dbReference>
<feature type="compositionally biased region" description="Polar residues" evidence="3">
    <location>
        <begin position="258"/>
        <end position="269"/>
    </location>
</feature>
<feature type="compositionally biased region" description="Gly residues" evidence="3">
    <location>
        <begin position="884"/>
        <end position="893"/>
    </location>
</feature>
<feature type="compositionally biased region" description="Acidic residues" evidence="3">
    <location>
        <begin position="339"/>
        <end position="348"/>
    </location>
</feature>
<evidence type="ECO:0000313" key="6">
    <source>
        <dbReference type="Proteomes" id="UP000823405"/>
    </source>
</evidence>
<dbReference type="SUPFAM" id="SSF50965">
    <property type="entry name" value="Galactose oxidase, central domain"/>
    <property type="match status" value="2"/>
</dbReference>
<accession>A0A9P6R1X2</accession>
<organism evidence="5 6">
    <name type="scientific">Linnemannia gamsii</name>
    <dbReference type="NCBI Taxonomy" id="64522"/>
    <lineage>
        <taxon>Eukaryota</taxon>
        <taxon>Fungi</taxon>
        <taxon>Fungi incertae sedis</taxon>
        <taxon>Mucoromycota</taxon>
        <taxon>Mortierellomycotina</taxon>
        <taxon>Mortierellomycetes</taxon>
        <taxon>Mortierellales</taxon>
        <taxon>Mortierellaceae</taxon>
        <taxon>Linnemannia</taxon>
    </lineage>
</organism>
<keyword evidence="1" id="KW-0880">Kelch repeat</keyword>
<dbReference type="EMBL" id="JAAAIN010000985">
    <property type="protein sequence ID" value="KAG0308618.1"/>
    <property type="molecule type" value="Genomic_DNA"/>
</dbReference>
<sequence>MYFGGYASIRPDSTITLLNATSGAFSTFSTGATPPPPTVNHCMAISDDGSTVIIYGGQYLDVPIHGNLYMLNVRTGMWSAAPAPGPARADAVCTIAGNQLLAWGGVDETNNVVTSTAVVIFDITSQKWVQQYTAPGTIPVPSGPLVPPPTGTLTPNPPTSTGPSTAPPTTTSGTGSPEDGDKGGNNGAVIGGVLGGIILLALVAGYLYYRWRKQRQEQKRFGGRDSPDDNFAPAATTTPSTKDLDDCEGGEKSEFRSQRGNPQAKNIYTTRVGRDTGAEGHALAGRQQSQSRAPHAQGGADTAEAVATGHAPARRHQSQSRAPHNVQGGGYTKKGEPQTTEDVDDAVEFEQGLQDLENQQKQLDLKRQLLVLQQQHGQRVPGRTSPQRPQLEHVESISSNGRNSSRWPTPPIDTAGPQYVSQEAPLPPPPRPKVAKVRYPPPPTVQSYPERPSSSNYGYPYGQSGYADTESAHLTYPGSARTPTRLFVLSGGTTVPSNNVKPLTTQFFYLDLSIPWNTTTSTSPAWVQLRPGPQSGNFPGTASADSKNLFFFRIPGDDPVYQFSLETGNWSPAKQAVPRFAAAGVEGIGAVTDPGTDLVYLAGGYTDPNHGLLDVYDWRTGSVTSTTLPDPANVFADRTYYTAAWCKSRGSVLYWGGYSSVTRTNLVSELKPPNIWSTLPTSGPAPANRSDHCMAINDDGTKLIIHGGRLQSNDLSNELFILNIATGTWRTGKYSALPRIYSACTIAGDQFIVWGGLTSLTQMASSEVLVYNMASDTWVTQYTPTAAYQNMVVPPIPGAVGASVSGTSPPGSSSSTGAGGGKNPESDGSNVGGIIGGVVGGLALICIVGFLFYRRRRHQQRQQKNTVLLEAITDTGMPKSAAPGAGGKDGGNAGHQELQPFIATAAHNQHPQGAVYGSSAEGYPDPQNAQGPPVGSDLEFQLRRKELENQQRQIELRRELLALQEQEQRLRIPGSQYQQEQQQYQQQVPVQFPMTMGVSKYPVTTATVQALPVTTSLTSMEGQYYPTEPIYAPHNADWFKDFAPAVWRTVDFHNDADDDDDDEYDDYNDDSLASEVPFCSVTPTVVEKYGRFIAQTLNIRNLEHIQTLQNANVDSLKSIQVRLTDNCLYRELVWDLISRCKGSIRTMHLHCDLQSSNWLYKQQNMPEYFIRTNNMIPTVCLSPLENGGGMTTSRGNRLTRLNLECVTMTREGFSTLLQRSPSLDEMTLSRVSIMGHRDSIPLYTGSNLRYLSASLNQIYSHDSMDPEAPCLLLHFPLLKEWDISWMYRPEQWTSDPVCKEFSVWCPQLKTISFGAKGTPLISSLLINTFDTIETCTILGECLTSSTALGLIAHKDTLTSVTIKGTTLQSDWMHWFHMIPRLCLRLQVLSLEPLEFDSVALDSFQWDCQDLRELRVRFKGLKDAWNIDGCLNQLCDWRRFGGGAVLTRLKDKETIATRVCHYLFQFKMLRTVWLGTKDYYLPPSLI</sequence>
<dbReference type="InterPro" id="IPR032675">
    <property type="entry name" value="LRR_dom_sf"/>
</dbReference>
<comment type="caution">
    <text evidence="5">The sequence shown here is derived from an EMBL/GenBank/DDBJ whole genome shotgun (WGS) entry which is preliminary data.</text>
</comment>
<feature type="region of interest" description="Disordered" evidence="3">
    <location>
        <begin position="802"/>
        <end position="825"/>
    </location>
</feature>
<keyword evidence="6" id="KW-1185">Reference proteome</keyword>
<feature type="transmembrane region" description="Helical" evidence="4">
    <location>
        <begin position="831"/>
        <end position="853"/>
    </location>
</feature>
<dbReference type="Gene3D" id="2.120.10.80">
    <property type="entry name" value="Kelch-type beta propeller"/>
    <property type="match status" value="3"/>
</dbReference>
<feature type="compositionally biased region" description="Pro residues" evidence="3">
    <location>
        <begin position="141"/>
        <end position="160"/>
    </location>
</feature>
<dbReference type="InterPro" id="IPR011043">
    <property type="entry name" value="Gal_Oxase/kelch_b-propeller"/>
</dbReference>
<feature type="region of interest" description="Disordered" evidence="3">
    <location>
        <begin position="876"/>
        <end position="895"/>
    </location>
</feature>
<feature type="compositionally biased region" description="Low complexity" evidence="3">
    <location>
        <begin position="161"/>
        <end position="177"/>
    </location>
</feature>
<feature type="region of interest" description="Disordered" evidence="3">
    <location>
        <begin position="219"/>
        <end position="355"/>
    </location>
</feature>
<dbReference type="Proteomes" id="UP000823405">
    <property type="component" value="Unassembled WGS sequence"/>
</dbReference>
<feature type="region of interest" description="Disordered" evidence="3">
    <location>
        <begin position="138"/>
        <end position="184"/>
    </location>
</feature>
<name>A0A9P6R1X2_9FUNG</name>
<dbReference type="PANTHER" id="PTHR46093">
    <property type="entry name" value="ACYL-COA-BINDING DOMAIN-CONTAINING PROTEIN 5"/>
    <property type="match status" value="1"/>
</dbReference>
<keyword evidence="4" id="KW-1133">Transmembrane helix</keyword>
<evidence type="ECO:0000256" key="2">
    <source>
        <dbReference type="ARBA" id="ARBA00022737"/>
    </source>
</evidence>
<feature type="compositionally biased region" description="Low complexity" evidence="3">
    <location>
        <begin position="802"/>
        <end position="816"/>
    </location>
</feature>